<evidence type="ECO:0008006" key="3">
    <source>
        <dbReference type="Google" id="ProtNLM"/>
    </source>
</evidence>
<organism evidence="1 2">
    <name type="scientific">Larkinella punicea</name>
    <dbReference type="NCBI Taxonomy" id="2315727"/>
    <lineage>
        <taxon>Bacteria</taxon>
        <taxon>Pseudomonadati</taxon>
        <taxon>Bacteroidota</taxon>
        <taxon>Cytophagia</taxon>
        <taxon>Cytophagales</taxon>
        <taxon>Spirosomataceae</taxon>
        <taxon>Larkinella</taxon>
    </lineage>
</organism>
<dbReference type="AlphaFoldDB" id="A0A368JI53"/>
<name>A0A368JI53_9BACT</name>
<dbReference type="Pfam" id="PF13707">
    <property type="entry name" value="RloB"/>
    <property type="match status" value="1"/>
</dbReference>
<gene>
    <name evidence="1" type="ORF">DUE52_29995</name>
</gene>
<dbReference type="Proteomes" id="UP000253383">
    <property type="component" value="Unassembled WGS sequence"/>
</dbReference>
<dbReference type="InterPro" id="IPR025591">
    <property type="entry name" value="RloB"/>
</dbReference>
<dbReference type="EMBL" id="QOWE01000035">
    <property type="protein sequence ID" value="RCR65781.1"/>
    <property type="molecule type" value="Genomic_DNA"/>
</dbReference>
<comment type="caution">
    <text evidence="1">The sequence shown here is derived from an EMBL/GenBank/DDBJ whole genome shotgun (WGS) entry which is preliminary data.</text>
</comment>
<sequence length="123" mass="13869">MVQAEAAGFKVAYSNQAFEYWFILHFEDHKGGPMPRADYHNRINGYINPLGASYDGKGNKTVTSAFFDALDGFDTVKRETRIQLAVNRAGRIHGQCKKAGISPAKSESCTTVYQLIKRFLKYR</sequence>
<keyword evidence="2" id="KW-1185">Reference proteome</keyword>
<evidence type="ECO:0000313" key="1">
    <source>
        <dbReference type="EMBL" id="RCR65781.1"/>
    </source>
</evidence>
<dbReference type="OrthoDB" id="9796523at2"/>
<accession>A0A368JI53</accession>
<proteinExistence type="predicted"/>
<reference evidence="1 2" key="1">
    <citation type="submission" date="2018-07" db="EMBL/GenBank/DDBJ databases">
        <title>Genome analysis of Larkinella rosea.</title>
        <authorList>
            <person name="Zhou Z."/>
            <person name="Wang G."/>
        </authorList>
    </citation>
    <scope>NUCLEOTIDE SEQUENCE [LARGE SCALE GENOMIC DNA]</scope>
    <source>
        <strain evidence="2">zzj9</strain>
    </source>
</reference>
<evidence type="ECO:0000313" key="2">
    <source>
        <dbReference type="Proteomes" id="UP000253383"/>
    </source>
</evidence>
<protein>
    <recommendedName>
        <fullName evidence="3">RloB domain-containing protein</fullName>
    </recommendedName>
</protein>